<accession>A0A0K2VEW4</accession>
<organism evidence="1">
    <name type="scientific">Lepeophtheirus salmonis</name>
    <name type="common">Salmon louse</name>
    <name type="synonym">Caligus salmonis</name>
    <dbReference type="NCBI Taxonomy" id="72036"/>
    <lineage>
        <taxon>Eukaryota</taxon>
        <taxon>Metazoa</taxon>
        <taxon>Ecdysozoa</taxon>
        <taxon>Arthropoda</taxon>
        <taxon>Crustacea</taxon>
        <taxon>Multicrustacea</taxon>
        <taxon>Hexanauplia</taxon>
        <taxon>Copepoda</taxon>
        <taxon>Siphonostomatoida</taxon>
        <taxon>Caligidae</taxon>
        <taxon>Lepeophtheirus</taxon>
    </lineage>
</organism>
<reference evidence="1" key="1">
    <citation type="submission" date="2014-05" db="EMBL/GenBank/DDBJ databases">
        <authorList>
            <person name="Chronopoulou M."/>
        </authorList>
    </citation>
    <scope>NUCLEOTIDE SEQUENCE</scope>
    <source>
        <tissue evidence="1">Whole organism</tissue>
    </source>
</reference>
<protein>
    <submittedName>
        <fullName evidence="1">Uncharacterized protein</fullName>
    </submittedName>
</protein>
<evidence type="ECO:0000313" key="1">
    <source>
        <dbReference type="EMBL" id="CDW49078.1"/>
    </source>
</evidence>
<sequence length="65" mass="7245">MLINFFSSGGWNLTKFVSNSSEWLDFVSTEEHLIKSLVELKDTSLNVTTMALGIGWGVVNDSSKY</sequence>
<dbReference type="AlphaFoldDB" id="A0A0K2VEW4"/>
<dbReference type="EMBL" id="HACA01031717">
    <property type="protein sequence ID" value="CDW49078.1"/>
    <property type="molecule type" value="Transcribed_RNA"/>
</dbReference>
<name>A0A0K2VEW4_LEPSM</name>
<proteinExistence type="predicted"/>